<dbReference type="InterPro" id="IPR035451">
    <property type="entry name" value="Ada-like_dom_sf"/>
</dbReference>
<dbReference type="GO" id="GO:0043565">
    <property type="term" value="F:sequence-specific DNA binding"/>
    <property type="evidence" value="ECO:0007669"/>
    <property type="project" value="InterPro"/>
</dbReference>
<organism evidence="7 8">
    <name type="scientific">Talaromyces pinophilus</name>
    <name type="common">Penicillium pinophilum</name>
    <dbReference type="NCBI Taxonomy" id="128442"/>
    <lineage>
        <taxon>Eukaryota</taxon>
        <taxon>Fungi</taxon>
        <taxon>Dikarya</taxon>
        <taxon>Ascomycota</taxon>
        <taxon>Pezizomycotina</taxon>
        <taxon>Eurotiomycetes</taxon>
        <taxon>Eurotiomycetidae</taxon>
        <taxon>Eurotiales</taxon>
        <taxon>Trichocomaceae</taxon>
        <taxon>Talaromyces</taxon>
        <taxon>Talaromyces sect. Talaromyces</taxon>
    </lineage>
</organism>
<dbReference type="GO" id="GO:0006281">
    <property type="term" value="P:DNA repair"/>
    <property type="evidence" value="ECO:0007669"/>
    <property type="project" value="InterPro"/>
</dbReference>
<accession>A0A6V8HBU1</accession>
<dbReference type="EMBL" id="DF933829">
    <property type="protein sequence ID" value="GAM38801.1"/>
    <property type="molecule type" value="Genomic_DNA"/>
</dbReference>
<evidence type="ECO:0000256" key="4">
    <source>
        <dbReference type="ARBA" id="ARBA00023159"/>
    </source>
</evidence>
<dbReference type="Pfam" id="PF00165">
    <property type="entry name" value="HTH_AraC"/>
    <property type="match status" value="1"/>
</dbReference>
<evidence type="ECO:0000256" key="2">
    <source>
        <dbReference type="ARBA" id="ARBA00022603"/>
    </source>
</evidence>
<keyword evidence="2" id="KW-0808">Transferase</keyword>
<name>A0A6V8HBU1_TALPI</name>
<keyword evidence="8" id="KW-1185">Reference proteome</keyword>
<dbReference type="SUPFAM" id="SSF46689">
    <property type="entry name" value="Homeodomain-like"/>
    <property type="match status" value="1"/>
</dbReference>
<dbReference type="Gene3D" id="3.40.10.10">
    <property type="entry name" value="DNA Methylphosphotriester Repair Domain"/>
    <property type="match status" value="1"/>
</dbReference>
<comment type="caution">
    <text evidence="7">The sequence shown here is derived from an EMBL/GenBank/DDBJ whole genome shotgun (WGS) entry which is preliminary data.</text>
</comment>
<sequence length="216" mass="24713">MSLLLPLDSGDCETSRWRMVTSRVSNDSFVYAVRSTRIYCRPSCPSRLARRANVEFYDDAMRAEAAGYRPCKRCKPQLRSKDDPQQRAVDRACKDISNAVLCGRRLKFQQLASDMKLSPGYLHRSFKKITGLTPVQYTKRIEQQSEAKAHRVEDQVENLPVVAVSENEDCLPGEINFNDASMCEHVDWDLIDWNAFDSMMESDINTERCDVVCKSV</sequence>
<dbReference type="SUPFAM" id="SSF57884">
    <property type="entry name" value="Ada DNA repair protein, N-terminal domain (N-Ada 10)"/>
    <property type="match status" value="1"/>
</dbReference>
<dbReference type="Gene3D" id="1.10.10.60">
    <property type="entry name" value="Homeodomain-like"/>
    <property type="match status" value="1"/>
</dbReference>
<proteinExistence type="predicted"/>
<evidence type="ECO:0000256" key="1">
    <source>
        <dbReference type="ARBA" id="ARBA00001947"/>
    </source>
</evidence>
<dbReference type="Pfam" id="PF02805">
    <property type="entry name" value="Ada_Zn_binding"/>
    <property type="match status" value="1"/>
</dbReference>
<dbReference type="Proteomes" id="UP000053095">
    <property type="component" value="Unassembled WGS sequence"/>
</dbReference>
<dbReference type="AlphaFoldDB" id="A0A6V8HBU1"/>
<feature type="domain" description="HTH araC/xylS-type" evidence="6">
    <location>
        <begin position="86"/>
        <end position="140"/>
    </location>
</feature>
<dbReference type="GO" id="GO:0003700">
    <property type="term" value="F:DNA-binding transcription factor activity"/>
    <property type="evidence" value="ECO:0007669"/>
    <property type="project" value="InterPro"/>
</dbReference>
<evidence type="ECO:0000256" key="5">
    <source>
        <dbReference type="ARBA" id="ARBA00023163"/>
    </source>
</evidence>
<dbReference type="GO" id="GO:0032259">
    <property type="term" value="P:methylation"/>
    <property type="evidence" value="ECO:0007669"/>
    <property type="project" value="UniProtKB-KW"/>
</dbReference>
<evidence type="ECO:0000313" key="7">
    <source>
        <dbReference type="EMBL" id="GAM38801.1"/>
    </source>
</evidence>
<keyword evidence="4" id="KW-0010">Activator</keyword>
<gene>
    <name evidence="7" type="ORF">TCE0_033r09834</name>
</gene>
<evidence type="ECO:0000256" key="3">
    <source>
        <dbReference type="ARBA" id="ARBA00023015"/>
    </source>
</evidence>
<protein>
    <submittedName>
        <fullName evidence="7">DNA repair and transcription factor</fullName>
    </submittedName>
</protein>
<keyword evidence="2" id="KW-0489">Methyltransferase</keyword>
<comment type="cofactor">
    <cofactor evidence="1">
        <name>Zn(2+)</name>
        <dbReference type="ChEBI" id="CHEBI:29105"/>
    </cofactor>
</comment>
<dbReference type="GO" id="GO:0008270">
    <property type="term" value="F:zinc ion binding"/>
    <property type="evidence" value="ECO:0007669"/>
    <property type="project" value="InterPro"/>
</dbReference>
<keyword evidence="5" id="KW-0804">Transcription</keyword>
<dbReference type="GO" id="GO:0008168">
    <property type="term" value="F:methyltransferase activity"/>
    <property type="evidence" value="ECO:0007669"/>
    <property type="project" value="UniProtKB-KW"/>
</dbReference>
<dbReference type="InterPro" id="IPR004026">
    <property type="entry name" value="Ada_DNA_repair_Zn-bd"/>
</dbReference>
<evidence type="ECO:0000313" key="8">
    <source>
        <dbReference type="Proteomes" id="UP000053095"/>
    </source>
</evidence>
<evidence type="ECO:0000259" key="6">
    <source>
        <dbReference type="PROSITE" id="PS01124"/>
    </source>
</evidence>
<dbReference type="PROSITE" id="PS01124">
    <property type="entry name" value="HTH_ARAC_FAMILY_2"/>
    <property type="match status" value="1"/>
</dbReference>
<reference evidence="8" key="1">
    <citation type="journal article" date="2015" name="Genome Announc.">
        <title>Draft genome sequence of Talaromyces cellulolyticus strain Y-94, a source of lignocellulosic biomass-degrading enzymes.</title>
        <authorList>
            <person name="Fujii T."/>
            <person name="Koike H."/>
            <person name="Sawayama S."/>
            <person name="Yano S."/>
            <person name="Inoue H."/>
        </authorList>
    </citation>
    <scope>NUCLEOTIDE SEQUENCE [LARGE SCALE GENOMIC DNA]</scope>
    <source>
        <strain evidence="8">Y-94</strain>
    </source>
</reference>
<keyword evidence="3" id="KW-0805">Transcription regulation</keyword>
<dbReference type="InterPro" id="IPR009057">
    <property type="entry name" value="Homeodomain-like_sf"/>
</dbReference>
<dbReference type="InterPro" id="IPR018060">
    <property type="entry name" value="HTH_AraC"/>
</dbReference>